<dbReference type="InterPro" id="IPR036282">
    <property type="entry name" value="Glutathione-S-Trfase_C_sf"/>
</dbReference>
<dbReference type="PROSITE" id="PS50404">
    <property type="entry name" value="GST_NTER"/>
    <property type="match status" value="1"/>
</dbReference>
<dbReference type="Pfam" id="PF22041">
    <property type="entry name" value="GST_C_7"/>
    <property type="match status" value="1"/>
</dbReference>
<dbReference type="SUPFAM" id="SSF47616">
    <property type="entry name" value="GST C-terminal domain-like"/>
    <property type="match status" value="1"/>
</dbReference>
<dbReference type="AlphaFoldDB" id="A0A0D0C3T0"/>
<sequence>MITFYDLDGKVKGIPWNINVWKTRYSLNYKGLPYKTVWLEYPDIESTMKKIGALPTTVKHDGSPMYTVPAIYDDSTEVAIADSVLIAEYLDKTYPDTPVLIPRGTYALQNAFQEFLFSKLMPLWILTIPDVPSKCLNPRSAEYFEKHRSLDFGVPSLEVMRVTGEAREAQWLKVQEIFGSFHKMMKDSDTWIMGDKPSFVDFVLASMILSIKTLYGKESKEYQNVMSWHGGRWGRIMTIFDEKYSTVPM</sequence>
<dbReference type="OrthoDB" id="4951845at2759"/>
<name>A0A0D0C3T0_9AGAR</name>
<dbReference type="InterPro" id="IPR004045">
    <property type="entry name" value="Glutathione_S-Trfase_N"/>
</dbReference>
<accession>A0A0D0C3T0</accession>
<organism evidence="2 3">
    <name type="scientific">Collybiopsis luxurians FD-317 M1</name>
    <dbReference type="NCBI Taxonomy" id="944289"/>
    <lineage>
        <taxon>Eukaryota</taxon>
        <taxon>Fungi</taxon>
        <taxon>Dikarya</taxon>
        <taxon>Basidiomycota</taxon>
        <taxon>Agaricomycotina</taxon>
        <taxon>Agaricomycetes</taxon>
        <taxon>Agaricomycetidae</taxon>
        <taxon>Agaricales</taxon>
        <taxon>Marasmiineae</taxon>
        <taxon>Omphalotaceae</taxon>
        <taxon>Collybiopsis</taxon>
        <taxon>Collybiopsis luxurians</taxon>
    </lineage>
</organism>
<keyword evidence="3" id="KW-1185">Reference proteome</keyword>
<dbReference type="EMBL" id="KN834766">
    <property type="protein sequence ID" value="KIK62816.1"/>
    <property type="molecule type" value="Genomic_DNA"/>
</dbReference>
<evidence type="ECO:0000313" key="2">
    <source>
        <dbReference type="EMBL" id="KIK62816.1"/>
    </source>
</evidence>
<protein>
    <recommendedName>
        <fullName evidence="1">GST N-terminal domain-containing protein</fullName>
    </recommendedName>
</protein>
<dbReference type="Proteomes" id="UP000053593">
    <property type="component" value="Unassembled WGS sequence"/>
</dbReference>
<proteinExistence type="predicted"/>
<dbReference type="Gene3D" id="1.20.1050.10">
    <property type="match status" value="1"/>
</dbReference>
<dbReference type="SUPFAM" id="SSF52833">
    <property type="entry name" value="Thioredoxin-like"/>
    <property type="match status" value="1"/>
</dbReference>
<dbReference type="InterPro" id="IPR036249">
    <property type="entry name" value="Thioredoxin-like_sf"/>
</dbReference>
<feature type="domain" description="GST N-terminal" evidence="1">
    <location>
        <begin position="7"/>
        <end position="98"/>
    </location>
</feature>
<dbReference type="InterPro" id="IPR054416">
    <property type="entry name" value="GST_UstS-like_C"/>
</dbReference>
<dbReference type="Gene3D" id="3.40.30.10">
    <property type="entry name" value="Glutaredoxin"/>
    <property type="match status" value="1"/>
</dbReference>
<gene>
    <name evidence="2" type="ORF">GYMLUDRAFT_223387</name>
</gene>
<dbReference type="HOGENOM" id="CLU_011226_4_0_1"/>
<reference evidence="2 3" key="1">
    <citation type="submission" date="2014-04" db="EMBL/GenBank/DDBJ databases">
        <title>Evolutionary Origins and Diversification of the Mycorrhizal Mutualists.</title>
        <authorList>
            <consortium name="DOE Joint Genome Institute"/>
            <consortium name="Mycorrhizal Genomics Consortium"/>
            <person name="Kohler A."/>
            <person name="Kuo A."/>
            <person name="Nagy L.G."/>
            <person name="Floudas D."/>
            <person name="Copeland A."/>
            <person name="Barry K.W."/>
            <person name="Cichocki N."/>
            <person name="Veneault-Fourrey C."/>
            <person name="LaButti K."/>
            <person name="Lindquist E.A."/>
            <person name="Lipzen A."/>
            <person name="Lundell T."/>
            <person name="Morin E."/>
            <person name="Murat C."/>
            <person name="Riley R."/>
            <person name="Ohm R."/>
            <person name="Sun H."/>
            <person name="Tunlid A."/>
            <person name="Henrissat B."/>
            <person name="Grigoriev I.V."/>
            <person name="Hibbett D.S."/>
            <person name="Martin F."/>
        </authorList>
    </citation>
    <scope>NUCLEOTIDE SEQUENCE [LARGE SCALE GENOMIC DNA]</scope>
    <source>
        <strain evidence="2 3">FD-317 M1</strain>
    </source>
</reference>
<evidence type="ECO:0000313" key="3">
    <source>
        <dbReference type="Proteomes" id="UP000053593"/>
    </source>
</evidence>
<evidence type="ECO:0000259" key="1">
    <source>
        <dbReference type="PROSITE" id="PS50404"/>
    </source>
</evidence>
<dbReference type="Pfam" id="PF13409">
    <property type="entry name" value="GST_N_2"/>
    <property type="match status" value="1"/>
</dbReference>